<protein>
    <recommendedName>
        <fullName evidence="4">Fe-S protein</fullName>
    </recommendedName>
</protein>
<organism evidence="2 3">
    <name type="scientific">Pseudooceanicola algae</name>
    <dbReference type="NCBI Taxonomy" id="1537215"/>
    <lineage>
        <taxon>Bacteria</taxon>
        <taxon>Pseudomonadati</taxon>
        <taxon>Pseudomonadota</taxon>
        <taxon>Alphaproteobacteria</taxon>
        <taxon>Rhodobacterales</taxon>
        <taxon>Paracoccaceae</taxon>
        <taxon>Pseudooceanicola</taxon>
    </lineage>
</organism>
<evidence type="ECO:0008006" key="4">
    <source>
        <dbReference type="Google" id="ProtNLM"/>
    </source>
</evidence>
<dbReference type="KEGG" id="palw:PSAL_012280"/>
<name>A0A418SC70_9RHOB</name>
<gene>
    <name evidence="2" type="ORF">PSAL_012280</name>
</gene>
<evidence type="ECO:0000313" key="2">
    <source>
        <dbReference type="EMBL" id="QPM89997.1"/>
    </source>
</evidence>
<evidence type="ECO:0000256" key="1">
    <source>
        <dbReference type="SAM" id="MobiDB-lite"/>
    </source>
</evidence>
<keyword evidence="3" id="KW-1185">Reference proteome</keyword>
<dbReference type="Pfam" id="PF06945">
    <property type="entry name" value="DUF1289"/>
    <property type="match status" value="1"/>
</dbReference>
<feature type="compositionally biased region" description="Basic and acidic residues" evidence="1">
    <location>
        <begin position="76"/>
        <end position="85"/>
    </location>
</feature>
<dbReference type="PANTHER" id="PTHR35175">
    <property type="entry name" value="DUF1289 DOMAIN-CONTAINING PROTEIN"/>
    <property type="match status" value="1"/>
</dbReference>
<dbReference type="AlphaFoldDB" id="A0A418SC70"/>
<dbReference type="EMBL" id="CP060436">
    <property type="protein sequence ID" value="QPM89997.1"/>
    <property type="molecule type" value="Genomic_DNA"/>
</dbReference>
<accession>A0A418SC70</accession>
<dbReference type="InterPro" id="IPR010710">
    <property type="entry name" value="DUF1289"/>
</dbReference>
<feature type="region of interest" description="Disordered" evidence="1">
    <location>
        <begin position="56"/>
        <end position="85"/>
    </location>
</feature>
<dbReference type="Proteomes" id="UP000283786">
    <property type="component" value="Chromosome"/>
</dbReference>
<proteinExistence type="predicted"/>
<sequence length="85" mass="9493">MTTGKEIWHREEIASPCVNICVMHPQAGLCTGCLRSRDEIAQWSTLSQDERRAIMAELPERGPLKTSRRGGRAGRLQRERDGSGS</sequence>
<evidence type="ECO:0000313" key="3">
    <source>
        <dbReference type="Proteomes" id="UP000283786"/>
    </source>
</evidence>
<dbReference type="RefSeq" id="WP_269212603.1">
    <property type="nucleotide sequence ID" value="NZ_CP060436.1"/>
</dbReference>
<reference evidence="2 3" key="1">
    <citation type="submission" date="2020-08" db="EMBL/GenBank/DDBJ databases">
        <title>Genome sequence of Rhodobacteraceae bacterium Lw-13e.</title>
        <authorList>
            <person name="Poehlein A."/>
            <person name="Wolter L."/>
            <person name="Daniel R."/>
            <person name="Brinkhoff T."/>
        </authorList>
    </citation>
    <scope>NUCLEOTIDE SEQUENCE [LARGE SCALE GENOMIC DNA]</scope>
    <source>
        <strain evidence="2 3">Lw-13e</strain>
    </source>
</reference>
<dbReference type="PANTHER" id="PTHR35175:SF2">
    <property type="entry name" value="DUF1289 DOMAIN-CONTAINING PROTEIN"/>
    <property type="match status" value="1"/>
</dbReference>